<sequence>MSKLTETEQATLKMDVFRMARDGGYTRAEPLIRDALKLYPKASRDEIKDALLVVLKMKEPS</sequence>
<dbReference type="AlphaFoldDB" id="A9BYL5"/>
<proteinExistence type="predicted"/>
<dbReference type="HOGENOM" id="CLU_2914867_0_0_4"/>
<protein>
    <submittedName>
        <fullName evidence="1">Uncharacterized protein</fullName>
    </submittedName>
</protein>
<dbReference type="KEGG" id="dac:Daci_1918"/>
<name>A9BYL5_DELAS</name>
<reference evidence="1 2" key="1">
    <citation type="journal article" date="2004" name="Appl. Environ. Microbiol.">
        <title>Mineralization of individual congeners of linear alkylbenzenesulfonate by defined pairs of heterotrophic bacteria.</title>
        <authorList>
            <person name="Schleheck D."/>
            <person name="Knepper T.P."/>
            <person name="Fischer K."/>
            <person name="Cook A.M."/>
        </authorList>
    </citation>
    <scope>NUCLEOTIDE SEQUENCE [LARGE SCALE GENOMIC DNA]</scope>
    <source>
        <strain evidence="2">DSM 14801 / SPH-1</strain>
    </source>
</reference>
<reference evidence="2" key="2">
    <citation type="submission" date="2007-11" db="EMBL/GenBank/DDBJ databases">
        <title>Complete sequence of Delftia acidovorans DSM 14801 / SPH-1.</title>
        <authorList>
            <person name="Copeland A."/>
            <person name="Lucas S."/>
            <person name="Lapidus A."/>
            <person name="Barry K."/>
            <person name="Glavina del Rio T."/>
            <person name="Dalin E."/>
            <person name="Tice H."/>
            <person name="Pitluck S."/>
            <person name="Lowry S."/>
            <person name="Clum A."/>
            <person name="Schmutz J."/>
            <person name="Larimer F."/>
            <person name="Land M."/>
            <person name="Hauser L."/>
            <person name="Kyrpides N."/>
            <person name="Kim E."/>
            <person name="Schleheck D."/>
            <person name="Richardson P."/>
        </authorList>
    </citation>
    <scope>NUCLEOTIDE SEQUENCE [LARGE SCALE GENOMIC DNA]</scope>
    <source>
        <strain evidence="2">DSM 14801 / SPH-1</strain>
    </source>
</reference>
<keyword evidence="2" id="KW-1185">Reference proteome</keyword>
<dbReference type="EMBL" id="CP000884">
    <property type="protein sequence ID" value="ABX34558.1"/>
    <property type="molecule type" value="Genomic_DNA"/>
</dbReference>
<organism evidence="1 2">
    <name type="scientific">Delftia acidovorans (strain DSM 14801 / SPH-1)</name>
    <dbReference type="NCBI Taxonomy" id="398578"/>
    <lineage>
        <taxon>Bacteria</taxon>
        <taxon>Pseudomonadati</taxon>
        <taxon>Pseudomonadota</taxon>
        <taxon>Betaproteobacteria</taxon>
        <taxon>Burkholderiales</taxon>
        <taxon>Comamonadaceae</taxon>
        <taxon>Delftia</taxon>
    </lineage>
</organism>
<evidence type="ECO:0000313" key="2">
    <source>
        <dbReference type="Proteomes" id="UP000000784"/>
    </source>
</evidence>
<gene>
    <name evidence="1" type="ordered locus">Daci_1918</name>
</gene>
<dbReference type="GeneID" id="24115027"/>
<dbReference type="STRING" id="398578.Daci_1918"/>
<accession>A9BYL5</accession>
<dbReference type="RefSeq" id="WP_012203843.1">
    <property type="nucleotide sequence ID" value="NC_010002.1"/>
</dbReference>
<evidence type="ECO:0000313" key="1">
    <source>
        <dbReference type="EMBL" id="ABX34558.1"/>
    </source>
</evidence>
<dbReference type="Proteomes" id="UP000000784">
    <property type="component" value="Chromosome"/>
</dbReference>